<evidence type="ECO:0000313" key="4">
    <source>
        <dbReference type="EMBL" id="URZ11446.1"/>
    </source>
</evidence>
<dbReference type="Pfam" id="PF00109">
    <property type="entry name" value="ketoacyl-synt"/>
    <property type="match status" value="1"/>
</dbReference>
<evidence type="ECO:0000256" key="3">
    <source>
        <dbReference type="RuleBase" id="RU003694"/>
    </source>
</evidence>
<dbReference type="InterPro" id="IPR014031">
    <property type="entry name" value="Ketoacyl_synth_C"/>
</dbReference>
<evidence type="ECO:0000256" key="1">
    <source>
        <dbReference type="ARBA" id="ARBA00008467"/>
    </source>
</evidence>
<protein>
    <submittedName>
        <fullName evidence="4">3-oxoacyl-[acyl-carrier-protein] synthase 2</fullName>
        <ecNumber evidence="4">2.3.1.179</ecNumber>
    </submittedName>
</protein>
<proteinExistence type="inferred from homology"/>
<dbReference type="Gene3D" id="3.40.47.10">
    <property type="match status" value="2"/>
</dbReference>
<keyword evidence="5" id="KW-1185">Reference proteome</keyword>
<dbReference type="Proteomes" id="UP000190951">
    <property type="component" value="Chromosome"/>
</dbReference>
<dbReference type="EC" id="2.3.1.179" evidence="4"/>
<evidence type="ECO:0000256" key="2">
    <source>
        <dbReference type="ARBA" id="ARBA00022679"/>
    </source>
</evidence>
<dbReference type="KEGG" id="crw:CROST_021630"/>
<keyword evidence="4" id="KW-0012">Acyltransferase</keyword>
<dbReference type="STRING" id="84029.CROST_36310"/>
<dbReference type="InterPro" id="IPR014030">
    <property type="entry name" value="Ketoacyl_synth_N"/>
</dbReference>
<keyword evidence="2 3" id="KW-0808">Transferase</keyword>
<dbReference type="InterPro" id="IPR016039">
    <property type="entry name" value="Thiolase-like"/>
</dbReference>
<evidence type="ECO:0000313" key="5">
    <source>
        <dbReference type="Proteomes" id="UP000190951"/>
    </source>
</evidence>
<dbReference type="GO" id="GO:0006633">
    <property type="term" value="P:fatty acid biosynthetic process"/>
    <property type="evidence" value="ECO:0007669"/>
    <property type="project" value="TreeGrafter"/>
</dbReference>
<dbReference type="EMBL" id="CP096983">
    <property type="protein sequence ID" value="URZ11446.1"/>
    <property type="molecule type" value="Genomic_DNA"/>
</dbReference>
<dbReference type="RefSeq" id="WP_176091634.1">
    <property type="nucleotide sequence ID" value="NZ_CP096983.1"/>
</dbReference>
<comment type="similarity">
    <text evidence="1 3">Belongs to the thiolase-like superfamily. Beta-ketoacyl-ACP synthases family.</text>
</comment>
<reference evidence="4 5" key="1">
    <citation type="submission" date="2022-04" db="EMBL/GenBank/DDBJ databases">
        <title>Genome sequence of C. roseum typestrain.</title>
        <authorList>
            <person name="Poehlein A."/>
            <person name="Schoch T."/>
            <person name="Duerre P."/>
            <person name="Daniel R."/>
        </authorList>
    </citation>
    <scope>NUCLEOTIDE SEQUENCE [LARGE SCALE GENOMIC DNA]</scope>
    <source>
        <strain evidence="4 5">DSM 7320</strain>
    </source>
</reference>
<sequence>MKESIVISGIGIISVLGLGIEPHMVALKSEKVKIKEGIGSNFEDITGIIDNINVKKYVKNKKSIRFFNKQTKLACSSAKIAIEDAKLTEEDIKKDERMNGLILGGAHSKSLIPMADALASCVDKDDNTLNYSKVGQEGYRNLSPLWILSRLPNTSAGQVTIENGIKGLNYTVVNGVNSGIVSIGEAFLAVKQDRQVRIICGGAEDEVFPDFVYELKKDNLIADCADDNKVFGKKSKGYLCAEGSSLFVVEKEREALKRNANIYGEIIGYSNYYIPNLREIKSEEEIAVHMEKSMRNAIKMADIAEEDVDFIQASAGGLVMLDHAEAIAIKEVFSKNVYITETQSYVGNTLSASGAVSVAFACLHLKNNFIAPISENDDLFLDDELNYVKGKYIDNDNKICIVNSFSYLGELCTLVLRKK</sequence>
<dbReference type="Pfam" id="PF02801">
    <property type="entry name" value="Ketoacyl-synt_C"/>
    <property type="match status" value="1"/>
</dbReference>
<organism evidence="4 5">
    <name type="scientific">Clostridium felsineum</name>
    <dbReference type="NCBI Taxonomy" id="36839"/>
    <lineage>
        <taxon>Bacteria</taxon>
        <taxon>Bacillati</taxon>
        <taxon>Bacillota</taxon>
        <taxon>Clostridia</taxon>
        <taxon>Eubacteriales</taxon>
        <taxon>Clostridiaceae</taxon>
        <taxon>Clostridium</taxon>
    </lineage>
</organism>
<dbReference type="InterPro" id="IPR020841">
    <property type="entry name" value="PKS_Beta-ketoAc_synthase_dom"/>
</dbReference>
<dbReference type="SUPFAM" id="SSF53901">
    <property type="entry name" value="Thiolase-like"/>
    <property type="match status" value="2"/>
</dbReference>
<dbReference type="PANTHER" id="PTHR11712">
    <property type="entry name" value="POLYKETIDE SYNTHASE-RELATED"/>
    <property type="match status" value="1"/>
</dbReference>
<name>A0A1S8MDM9_9CLOT</name>
<accession>A0A1S8MDM9</accession>
<dbReference type="InterPro" id="IPR000794">
    <property type="entry name" value="Beta-ketoacyl_synthase"/>
</dbReference>
<dbReference type="PROSITE" id="PS52004">
    <property type="entry name" value="KS3_2"/>
    <property type="match status" value="1"/>
</dbReference>
<dbReference type="AlphaFoldDB" id="A0A1S8MDM9"/>
<dbReference type="PANTHER" id="PTHR11712:SF336">
    <property type="entry name" value="3-OXOACYL-[ACYL-CARRIER-PROTEIN] SYNTHASE, MITOCHONDRIAL"/>
    <property type="match status" value="1"/>
</dbReference>
<dbReference type="GO" id="GO:0004315">
    <property type="term" value="F:3-oxoacyl-[acyl-carrier-protein] synthase activity"/>
    <property type="evidence" value="ECO:0007669"/>
    <property type="project" value="UniProtKB-EC"/>
</dbReference>
<gene>
    <name evidence="4" type="primary">fabF_2</name>
    <name evidence="4" type="ORF">CROST_021630</name>
</gene>